<dbReference type="PATRIC" id="fig|1305731.5.peg.956"/>
<keyword evidence="1" id="KW-0479">Metal-binding</keyword>
<evidence type="ECO:0000256" key="1">
    <source>
        <dbReference type="ARBA" id="ARBA00022723"/>
    </source>
</evidence>
<reference evidence="6 7" key="1">
    <citation type="submission" date="2015-09" db="EMBL/GenBank/DDBJ databases">
        <title>Identification and resolution of microdiversity through metagenomic sequencing of parallel consortia.</title>
        <authorList>
            <person name="Nelson W.C."/>
            <person name="Romine M.F."/>
            <person name="Lindemann S.R."/>
        </authorList>
    </citation>
    <scope>NUCLEOTIDE SEQUENCE [LARGE SCALE GENOMIC DNA]</scope>
    <source>
        <strain evidence="6">HL-55</strain>
    </source>
</reference>
<evidence type="ECO:0000313" key="7">
    <source>
        <dbReference type="Proteomes" id="UP000050416"/>
    </source>
</evidence>
<accession>A0A0P7Z0R9</accession>
<dbReference type="OrthoDB" id="9784378at2"/>
<keyword evidence="3" id="KW-0408">Iron</keyword>
<dbReference type="STRING" id="1305731.GCA_000934705_02334"/>
<dbReference type="NCBIfam" id="NF008359">
    <property type="entry name" value="PRK11148.1"/>
    <property type="match status" value="1"/>
</dbReference>
<evidence type="ECO:0000256" key="2">
    <source>
        <dbReference type="ARBA" id="ARBA00022801"/>
    </source>
</evidence>
<evidence type="ECO:0000256" key="3">
    <source>
        <dbReference type="ARBA" id="ARBA00023004"/>
    </source>
</evidence>
<evidence type="ECO:0000259" key="5">
    <source>
        <dbReference type="Pfam" id="PF00149"/>
    </source>
</evidence>
<dbReference type="Proteomes" id="UP000050416">
    <property type="component" value="Unassembled WGS sequence"/>
</dbReference>
<dbReference type="Gene3D" id="3.60.21.10">
    <property type="match status" value="1"/>
</dbReference>
<gene>
    <name evidence="6" type="primary">icc</name>
    <name evidence="6" type="ORF">HLUCCX14_12410</name>
</gene>
<dbReference type="PANTHER" id="PTHR42988:SF2">
    <property type="entry name" value="CYCLIC NUCLEOTIDE PHOSPHODIESTERASE CBUA0032-RELATED"/>
    <property type="match status" value="1"/>
</dbReference>
<evidence type="ECO:0000313" key="6">
    <source>
        <dbReference type="EMBL" id="KPQ27973.1"/>
    </source>
</evidence>
<organism evidence="6 7">
    <name type="scientific">Marinobacter excellens HL-55</name>
    <dbReference type="NCBI Taxonomy" id="1305731"/>
    <lineage>
        <taxon>Bacteria</taxon>
        <taxon>Pseudomonadati</taxon>
        <taxon>Pseudomonadota</taxon>
        <taxon>Gammaproteobacteria</taxon>
        <taxon>Pseudomonadales</taxon>
        <taxon>Marinobacteraceae</taxon>
        <taxon>Marinobacter</taxon>
    </lineage>
</organism>
<feature type="domain" description="Calcineurin-like phosphoesterase" evidence="5">
    <location>
        <begin position="10"/>
        <end position="199"/>
    </location>
</feature>
<dbReference type="GO" id="GO:0046872">
    <property type="term" value="F:metal ion binding"/>
    <property type="evidence" value="ECO:0007669"/>
    <property type="project" value="UniProtKB-KW"/>
</dbReference>
<dbReference type="InterPro" id="IPR050884">
    <property type="entry name" value="CNP_phosphodiesterase-III"/>
</dbReference>
<dbReference type="InterPro" id="IPR004843">
    <property type="entry name" value="Calcineurin-like_PHP"/>
</dbReference>
<evidence type="ECO:0000256" key="4">
    <source>
        <dbReference type="ARBA" id="ARBA00025742"/>
    </source>
</evidence>
<sequence length="268" mass="29727">MTLKQSAHPLKVLQLTDPHLMASADGALLGVNTRDSLAAVIDEVLRSHGQPDLILATGDLTQDASREAYRYFGQQLEAFSCPSLWIAGNHDDSSLLASVAAQYQADQKQMVQGGWHFVMLDSSVHGKVYGELAEDELAFLDSALAQHPELPTMVCLHHHPVDIGSDWMEKIGLKNRDAFWQVVDKYPQVKIVLWGHIHQDLQQQRNGVQLLATPSTCIQFATGSSDFAVEPLAPGYRWFELDASGDFTTEVCRASRFEFDLDENSTGY</sequence>
<keyword evidence="2" id="KW-0378">Hydrolase</keyword>
<dbReference type="Pfam" id="PF00149">
    <property type="entry name" value="Metallophos"/>
    <property type="match status" value="1"/>
</dbReference>
<dbReference type="InterPro" id="IPR026575">
    <property type="entry name" value="GpdQ/CpdA-like"/>
</dbReference>
<dbReference type="PANTHER" id="PTHR42988">
    <property type="entry name" value="PHOSPHOHYDROLASE"/>
    <property type="match status" value="1"/>
</dbReference>
<dbReference type="AlphaFoldDB" id="A0A0P7Z0R9"/>
<dbReference type="SUPFAM" id="SSF56300">
    <property type="entry name" value="Metallo-dependent phosphatases"/>
    <property type="match status" value="1"/>
</dbReference>
<dbReference type="InterPro" id="IPR029052">
    <property type="entry name" value="Metallo-depent_PP-like"/>
</dbReference>
<dbReference type="GO" id="GO:0004112">
    <property type="term" value="F:cyclic-nucleotide phosphodiesterase activity"/>
    <property type="evidence" value="ECO:0007669"/>
    <property type="project" value="InterPro"/>
</dbReference>
<comment type="caution">
    <text evidence="6">The sequence shown here is derived from an EMBL/GenBank/DDBJ whole genome shotgun (WGS) entry which is preliminary data.</text>
</comment>
<comment type="similarity">
    <text evidence="4">Belongs to the cyclic nucleotide phosphodiesterase class-III family.</text>
</comment>
<protein>
    <submittedName>
        <fullName evidence="6">Icc protein</fullName>
    </submittedName>
</protein>
<proteinExistence type="inferred from homology"/>
<name>A0A0P7Z0R9_9GAMM</name>
<dbReference type="CDD" id="cd07402">
    <property type="entry name" value="MPP_GpdQ"/>
    <property type="match status" value="1"/>
</dbReference>
<dbReference type="EMBL" id="LJZQ01000020">
    <property type="protein sequence ID" value="KPQ27973.1"/>
    <property type="molecule type" value="Genomic_DNA"/>
</dbReference>